<name>A0A1U7EZA3_NATPD</name>
<dbReference type="KEGG" id="nph:NP_5094A"/>
<organism evidence="2 3">
    <name type="scientific">Natronomonas pharaonis (strain ATCC 35678 / DSM 2160 / CIP 103997 / JCM 8858 / NBRC 14720 / NCIMB 2260 / Gabara)</name>
    <name type="common">Halobacterium pharaonis</name>
    <dbReference type="NCBI Taxonomy" id="348780"/>
    <lineage>
        <taxon>Archaea</taxon>
        <taxon>Methanobacteriati</taxon>
        <taxon>Methanobacteriota</taxon>
        <taxon>Stenosarchaea group</taxon>
        <taxon>Halobacteria</taxon>
        <taxon>Halobacteriales</taxon>
        <taxon>Natronomonadaceae</taxon>
        <taxon>Natronomonas</taxon>
    </lineage>
</organism>
<proteinExistence type="predicted"/>
<sequence>MGLADIASGLEVTAEQQERGVATTDATETPLAERLAPFAERLPCSATAAATLVEAYADGASVGRAAAVAELPKTTAAKALYLLGEPIEPVSPTARRVLEDWLAGDLSRTEAKRLAGVGDRAFALGTYVATHEPIAAAEAAVADELSVSSPADPLSDTRSDLGDLV</sequence>
<accession>A0A1U7EZA3</accession>
<dbReference type="Proteomes" id="UP000002698">
    <property type="component" value="Chromosome"/>
</dbReference>
<dbReference type="EnsemblBacteria" id="CAI50638">
    <property type="protein sequence ID" value="CAI50638"/>
    <property type="gene ID" value="NP_5094A"/>
</dbReference>
<evidence type="ECO:0000313" key="3">
    <source>
        <dbReference type="Proteomes" id="UP000002698"/>
    </source>
</evidence>
<keyword evidence="3" id="KW-1185">Reference proteome</keyword>
<feature type="region of interest" description="Disordered" evidence="1">
    <location>
        <begin position="146"/>
        <end position="165"/>
    </location>
</feature>
<gene>
    <name evidence="2" type="ordered locus">NP_5094A</name>
</gene>
<dbReference type="OrthoDB" id="239492at2157"/>
<dbReference type="RefSeq" id="WP_011324248.1">
    <property type="nucleotide sequence ID" value="NC_007426.1"/>
</dbReference>
<dbReference type="EMBL" id="CR936257">
    <property type="protein sequence ID" value="CAI50638.1"/>
    <property type="molecule type" value="Genomic_DNA"/>
</dbReference>
<feature type="compositionally biased region" description="Basic and acidic residues" evidence="1">
    <location>
        <begin position="155"/>
        <end position="165"/>
    </location>
</feature>
<dbReference type="Pfam" id="PF25257">
    <property type="entry name" value="DUF7858"/>
    <property type="match status" value="1"/>
</dbReference>
<protein>
    <submittedName>
        <fullName evidence="2">Uncharacterized protein</fullName>
    </submittedName>
</protein>
<dbReference type="eggNOG" id="arCOG04731">
    <property type="taxonomic scope" value="Archaea"/>
</dbReference>
<dbReference type="HOGENOM" id="CLU_1544167_0_0_2"/>
<dbReference type="InterPro" id="IPR057180">
    <property type="entry name" value="DUF7858"/>
</dbReference>
<evidence type="ECO:0000313" key="2">
    <source>
        <dbReference type="EMBL" id="CAI50638.1"/>
    </source>
</evidence>
<dbReference type="GeneID" id="3702252"/>
<feature type="region of interest" description="Disordered" evidence="1">
    <location>
        <begin position="1"/>
        <end position="28"/>
    </location>
</feature>
<evidence type="ECO:0000256" key="1">
    <source>
        <dbReference type="SAM" id="MobiDB-lite"/>
    </source>
</evidence>
<reference evidence="2 3" key="1">
    <citation type="journal article" date="2005" name="Genome Res.">
        <title>Living with two extremes: conclusions from the genome sequence of Natronomonas pharaonis.</title>
        <authorList>
            <person name="Falb M."/>
            <person name="Pfeiffer F."/>
            <person name="Palm P."/>
            <person name="Rodewald K."/>
            <person name="Hickmann V."/>
            <person name="Tittor J."/>
            <person name="Oesterhelt D."/>
        </authorList>
    </citation>
    <scope>NUCLEOTIDE SEQUENCE [LARGE SCALE GENOMIC DNA]</scope>
    <source>
        <strain evidence="3">ATCC 35678 / DSM 2160 / CIP 103997 / JCM 8858 / NBRC 14720 / NCIMB 2260 / Gabara</strain>
    </source>
</reference>
<dbReference type="AlphaFoldDB" id="A0A1U7EZA3"/>